<proteinExistence type="predicted"/>
<feature type="compositionally biased region" description="Low complexity" evidence="1">
    <location>
        <begin position="85"/>
        <end position="100"/>
    </location>
</feature>
<dbReference type="Pfam" id="PF15365">
    <property type="entry name" value="PNRC"/>
    <property type="match status" value="1"/>
</dbReference>
<dbReference type="GO" id="GO:0016071">
    <property type="term" value="P:mRNA metabolic process"/>
    <property type="evidence" value="ECO:0007669"/>
    <property type="project" value="UniProtKB-ARBA"/>
</dbReference>
<reference evidence="2 3" key="1">
    <citation type="journal article" date="2015" name="Proc. Natl. Acad. Sci. U.S.A.">
        <title>The resurrection genome of Boea hygrometrica: A blueprint for survival of dehydration.</title>
        <authorList>
            <person name="Xiao L."/>
            <person name="Yang G."/>
            <person name="Zhang L."/>
            <person name="Yang X."/>
            <person name="Zhao S."/>
            <person name="Ji Z."/>
            <person name="Zhou Q."/>
            <person name="Hu M."/>
            <person name="Wang Y."/>
            <person name="Chen M."/>
            <person name="Xu Y."/>
            <person name="Jin H."/>
            <person name="Xiao X."/>
            <person name="Hu G."/>
            <person name="Bao F."/>
            <person name="Hu Y."/>
            <person name="Wan P."/>
            <person name="Li L."/>
            <person name="Deng X."/>
            <person name="Kuang T."/>
            <person name="Xiang C."/>
            <person name="Zhu J.K."/>
            <person name="Oliver M.J."/>
            <person name="He Y."/>
        </authorList>
    </citation>
    <scope>NUCLEOTIDE SEQUENCE [LARGE SCALE GENOMIC DNA]</scope>
    <source>
        <strain evidence="3">cv. XS01</strain>
    </source>
</reference>
<dbReference type="OrthoDB" id="1921042at2759"/>
<evidence type="ECO:0000313" key="2">
    <source>
        <dbReference type="EMBL" id="KZV44136.1"/>
    </source>
</evidence>
<dbReference type="Proteomes" id="UP000250235">
    <property type="component" value="Unassembled WGS sequence"/>
</dbReference>
<dbReference type="EMBL" id="KQ997529">
    <property type="protein sequence ID" value="KZV44136.1"/>
    <property type="molecule type" value="Genomic_DNA"/>
</dbReference>
<feature type="region of interest" description="Disordered" evidence="1">
    <location>
        <begin position="161"/>
        <end position="192"/>
    </location>
</feature>
<dbReference type="PANTHER" id="PTHR35306:SF1">
    <property type="entry name" value="VQ DOMAIN-CONTAINING PROTEIN"/>
    <property type="match status" value="1"/>
</dbReference>
<feature type="region of interest" description="Disordered" evidence="1">
    <location>
        <begin position="1"/>
        <end position="60"/>
    </location>
</feature>
<feature type="compositionally biased region" description="Polar residues" evidence="1">
    <location>
        <begin position="74"/>
        <end position="84"/>
    </location>
</feature>
<gene>
    <name evidence="2" type="ORF">F511_26415</name>
</gene>
<organism evidence="2 3">
    <name type="scientific">Dorcoceras hygrometricum</name>
    <dbReference type="NCBI Taxonomy" id="472368"/>
    <lineage>
        <taxon>Eukaryota</taxon>
        <taxon>Viridiplantae</taxon>
        <taxon>Streptophyta</taxon>
        <taxon>Embryophyta</taxon>
        <taxon>Tracheophyta</taxon>
        <taxon>Spermatophyta</taxon>
        <taxon>Magnoliopsida</taxon>
        <taxon>eudicotyledons</taxon>
        <taxon>Gunneridae</taxon>
        <taxon>Pentapetalae</taxon>
        <taxon>asterids</taxon>
        <taxon>lamiids</taxon>
        <taxon>Lamiales</taxon>
        <taxon>Gesneriaceae</taxon>
        <taxon>Didymocarpoideae</taxon>
        <taxon>Trichosporeae</taxon>
        <taxon>Loxocarpinae</taxon>
        <taxon>Dorcoceras</taxon>
    </lineage>
</organism>
<sequence length="207" mass="22720">METLVVSHQRNQHRDYGRNRSHSGSNFGPFGSPPSSGLRGVSCRTFHSETGTRPTPLKSVSMIPVINRAFSASFSPRTPPSSVYKQKNPQSNSRSSSIPIPIKIEFGNEERSFGDQLHFSERWAGPAYSNSPPPSSLPIPKFSLRPKRTVSLDLPSSASKIDLRPIAKSAPASPTRERSPFPSDLCEPSDSATSTLRRMLNLDISDE</sequence>
<dbReference type="PANTHER" id="PTHR35306">
    <property type="entry name" value="BNAA03G57290D PROTEIN"/>
    <property type="match status" value="1"/>
</dbReference>
<keyword evidence="3" id="KW-1185">Reference proteome</keyword>
<name>A0A2Z7CHA6_9LAMI</name>
<dbReference type="AlphaFoldDB" id="A0A2Z7CHA6"/>
<feature type="region of interest" description="Disordered" evidence="1">
    <location>
        <begin position="74"/>
        <end position="100"/>
    </location>
</feature>
<evidence type="ECO:0000256" key="1">
    <source>
        <dbReference type="SAM" id="MobiDB-lite"/>
    </source>
</evidence>
<protein>
    <submittedName>
        <fullName evidence="2">Uncharacterized protein</fullName>
    </submittedName>
</protein>
<evidence type="ECO:0000313" key="3">
    <source>
        <dbReference type="Proteomes" id="UP000250235"/>
    </source>
</evidence>
<accession>A0A2Z7CHA6</accession>
<dbReference type="InterPro" id="IPR028322">
    <property type="entry name" value="PNRC-like_rgn"/>
</dbReference>
<feature type="compositionally biased region" description="Low complexity" evidence="1">
    <location>
        <begin position="22"/>
        <end position="37"/>
    </location>
</feature>